<dbReference type="InterPro" id="IPR003593">
    <property type="entry name" value="AAA+_ATPase"/>
</dbReference>
<dbReference type="STRING" id="43265.A0A545UKG0"/>
<protein>
    <submittedName>
        <fullName evidence="12">ABC multidrug transporter</fullName>
    </submittedName>
</protein>
<feature type="transmembrane region" description="Helical" evidence="9">
    <location>
        <begin position="1094"/>
        <end position="1116"/>
    </location>
</feature>
<evidence type="ECO:0000256" key="2">
    <source>
        <dbReference type="ARBA" id="ARBA00022448"/>
    </source>
</evidence>
<gene>
    <name evidence="12" type="ORF">IF1G_11378</name>
</gene>
<comment type="subcellular location">
    <subcellularLocation>
        <location evidence="1">Cell membrane</location>
        <topology evidence="1">Multi-pass membrane protein</topology>
    </subcellularLocation>
</comment>
<feature type="transmembrane region" description="Helical" evidence="9">
    <location>
        <begin position="313"/>
        <end position="335"/>
    </location>
</feature>
<sequence>MASTDTADRAFWARVGSLFDFTLKFEEVIFSISLSSAFAAISPFFICYYYFWRPRYIASGPLLWAKLLTSLSLAAVKTAVLVLLRRQPEYYTDTTTPAGAVDLLAALCVGCLAHAEHHYSLCSSAPFSLYLFVAGLADIIKSRSFFLRPNLDALGGLEAAAASLELILLCLQDVSKRADIIDANLRESVGLEATSGAMSKMLFIYLRPLFSAGFHKQLMLEDLDKLDPELAPAHNYSQLNTHWSPRQTSPLAVSRGLFRGALGAWKQHLVPIFCARLFMTALRFTQPFLLRRVISMLGENDTGQDATTKRAGLVVATAFVFLGLPITQSTFGYLMNRYVTRLRGGLVALMFHKVHHLTESEAKKVAAVTLMTADIDGIATGVPKCLEIPFGFVEIALGIFILSTFIDVAALAVLAPVAVTSIATYFIGRKMAMHFTAWNQSIEQRVAKTARLLPQLTTIKLLGLRPLIATYLQSLRVEEINVSKRYRLFEALAAGPVLIADLMTPVVVILASLFGPAFDGHMAANKVFPTLTVVALIQSPLAVVLNVYPLLTSMNSCFRRIEAFLCTTERKDSRVRLNSAGRLASSLPLNGHVRFNYADLAKHGMKEPIIRGANFQLPYGSITPIVGRIGAGKSTILEAVLGHCEVLGGSVEVHVDDISYCGQNIWLQDATIRQNIIGHLEYDDARFWRVIRACFLEEDITWLPDGVDYVVGANGSNLSGGQRQRVALARTAYAESKICILDDAFSSLDRETAVVILYQLCGNGGILQQAGCTVILATYLPDCIDVCTHVLFISANGLVSLQEKPDSETARNEIMAVLNTSNTNVGVTAENKEQEVVRRSLEAALPPGQPQTDLVPRTGRWSLYRLFIDPIGRINSFLYGLFVALFSAGETLPDIYVRVWVELHADDPLFFIGYIAVVLGTCVIGCMVYWLMHARLSPRPSMNLHSMLVEKTMGATLRFLSMTKTGHLLNFYSQDMLLLSRNLPASFLRTLYSSFYVVFQIGIVLSGASYLVISLPFLAGALYFIQRYYLRTSRQVRILDLEMKAPLHTYFQETAAGLSHIQAFNWVEQSVELGLTLLAESQRPYYVMMLIQQWLVLILGLLTGSLAILLVLLALFVNHGASESSVGLSFLSLLALSNTFVAMIIAWTGLEIGAGALTRLLNFRENTPQETKVSQKPLPASWPSNGNVRLTKVVARYKPEDEESDPALNEVSISIAPGQRVGIVGRSGSGKSSLLLTLLGFIQYEGSVEIDGLDIASISRDELRLRLVTISQDQLSLEGTIRTNLLPETMNDNFKERSADDNEKSSLKDVELEQLLKNLHIWVQLTSKGGLDAILDDVSYSKGELQLLCIARAIVKQRDTGSKLVLVDEATSSLDEATDKVVSRLMREYFSGCTMIIVAHRTSSLKNVHAIIEMSRGVVVGVEYPQPEPET</sequence>
<keyword evidence="4 9" id="KW-0812">Transmembrane</keyword>
<evidence type="ECO:0000259" key="11">
    <source>
        <dbReference type="PROSITE" id="PS50929"/>
    </source>
</evidence>
<feature type="domain" description="ABC transporter" evidence="10">
    <location>
        <begin position="1188"/>
        <end position="1431"/>
    </location>
</feature>
<dbReference type="Gene3D" id="1.20.1560.10">
    <property type="entry name" value="ABC transporter type 1, transmembrane domain"/>
    <property type="match status" value="2"/>
</dbReference>
<feature type="transmembrane region" description="Helical" evidence="9">
    <location>
        <begin position="28"/>
        <end position="51"/>
    </location>
</feature>
<dbReference type="InterPro" id="IPR003439">
    <property type="entry name" value="ABC_transporter-like_ATP-bd"/>
</dbReference>
<dbReference type="InterPro" id="IPR050173">
    <property type="entry name" value="ABC_transporter_C-like"/>
</dbReference>
<dbReference type="InterPro" id="IPR036640">
    <property type="entry name" value="ABC1_TM_sf"/>
</dbReference>
<dbReference type="SUPFAM" id="SSF90123">
    <property type="entry name" value="ABC transporter transmembrane region"/>
    <property type="match status" value="2"/>
</dbReference>
<dbReference type="GO" id="GO:0140359">
    <property type="term" value="F:ABC-type transporter activity"/>
    <property type="evidence" value="ECO:0007669"/>
    <property type="project" value="InterPro"/>
</dbReference>
<keyword evidence="13" id="KW-1185">Reference proteome</keyword>
<dbReference type="GO" id="GO:0016887">
    <property type="term" value="F:ATP hydrolysis activity"/>
    <property type="evidence" value="ECO:0007669"/>
    <property type="project" value="InterPro"/>
</dbReference>
<keyword evidence="5" id="KW-0547">Nucleotide-binding</keyword>
<dbReference type="InterPro" id="IPR044726">
    <property type="entry name" value="ABCC_6TM_D2"/>
</dbReference>
<keyword evidence="7 9" id="KW-1133">Transmembrane helix</keyword>
<evidence type="ECO:0000259" key="10">
    <source>
        <dbReference type="PROSITE" id="PS50893"/>
    </source>
</evidence>
<name>A0A545UKG0_9HYPO</name>
<evidence type="ECO:0000313" key="12">
    <source>
        <dbReference type="EMBL" id="TQV89952.1"/>
    </source>
</evidence>
<dbReference type="SUPFAM" id="SSF52540">
    <property type="entry name" value="P-loop containing nucleoside triphosphate hydrolases"/>
    <property type="match status" value="2"/>
</dbReference>
<keyword evidence="6" id="KW-0067">ATP-binding</keyword>
<feature type="domain" description="ABC transporter" evidence="10">
    <location>
        <begin position="595"/>
        <end position="820"/>
    </location>
</feature>
<dbReference type="GO" id="GO:0005886">
    <property type="term" value="C:plasma membrane"/>
    <property type="evidence" value="ECO:0007669"/>
    <property type="project" value="UniProtKB-SubCell"/>
</dbReference>
<feature type="transmembrane region" description="Helical" evidence="9">
    <location>
        <begin position="63"/>
        <end position="84"/>
    </location>
</feature>
<evidence type="ECO:0000256" key="7">
    <source>
        <dbReference type="ARBA" id="ARBA00022989"/>
    </source>
</evidence>
<keyword evidence="3" id="KW-1003">Cell membrane</keyword>
<feature type="domain" description="ABC transmembrane type-1" evidence="11">
    <location>
        <begin position="272"/>
        <end position="553"/>
    </location>
</feature>
<dbReference type="Gene3D" id="3.40.50.300">
    <property type="entry name" value="P-loop containing nucleotide triphosphate hydrolases"/>
    <property type="match status" value="2"/>
</dbReference>
<evidence type="ECO:0000256" key="9">
    <source>
        <dbReference type="SAM" id="Phobius"/>
    </source>
</evidence>
<dbReference type="GO" id="GO:0005524">
    <property type="term" value="F:ATP binding"/>
    <property type="evidence" value="ECO:0007669"/>
    <property type="project" value="UniProtKB-KW"/>
</dbReference>
<accession>A0A545UKG0</accession>
<evidence type="ECO:0000256" key="6">
    <source>
        <dbReference type="ARBA" id="ARBA00022840"/>
    </source>
</evidence>
<dbReference type="PROSITE" id="PS50893">
    <property type="entry name" value="ABC_TRANSPORTER_2"/>
    <property type="match status" value="2"/>
</dbReference>
<dbReference type="PROSITE" id="PS00211">
    <property type="entry name" value="ABC_TRANSPORTER_1"/>
    <property type="match status" value="2"/>
</dbReference>
<dbReference type="Pfam" id="PF00664">
    <property type="entry name" value="ABC_membrane"/>
    <property type="match status" value="2"/>
</dbReference>
<dbReference type="InterPro" id="IPR017871">
    <property type="entry name" value="ABC_transporter-like_CS"/>
</dbReference>
<keyword evidence="8 9" id="KW-0472">Membrane</keyword>
<keyword evidence="2" id="KW-0813">Transport</keyword>
<dbReference type="SMART" id="SM00382">
    <property type="entry name" value="AAA"/>
    <property type="match status" value="2"/>
</dbReference>
<feature type="transmembrane region" description="Helical" evidence="9">
    <location>
        <begin position="992"/>
        <end position="1025"/>
    </location>
</feature>
<evidence type="ECO:0000256" key="5">
    <source>
        <dbReference type="ARBA" id="ARBA00022741"/>
    </source>
</evidence>
<evidence type="ECO:0000256" key="8">
    <source>
        <dbReference type="ARBA" id="ARBA00023136"/>
    </source>
</evidence>
<feature type="transmembrane region" description="Helical" evidence="9">
    <location>
        <begin position="527"/>
        <end position="551"/>
    </location>
</feature>
<dbReference type="PANTHER" id="PTHR24223">
    <property type="entry name" value="ATP-BINDING CASSETTE SUB-FAMILY C"/>
    <property type="match status" value="1"/>
</dbReference>
<evidence type="ECO:0000256" key="1">
    <source>
        <dbReference type="ARBA" id="ARBA00004651"/>
    </source>
</evidence>
<feature type="transmembrane region" description="Helical" evidence="9">
    <location>
        <begin position="909"/>
        <end position="932"/>
    </location>
</feature>
<feature type="transmembrane region" description="Helical" evidence="9">
    <location>
        <begin position="1128"/>
        <end position="1150"/>
    </location>
</feature>
<dbReference type="EMBL" id="SPUK01000052">
    <property type="protein sequence ID" value="TQV89952.1"/>
    <property type="molecule type" value="Genomic_DNA"/>
</dbReference>
<evidence type="ECO:0000256" key="4">
    <source>
        <dbReference type="ARBA" id="ARBA00022692"/>
    </source>
</evidence>
<proteinExistence type="predicted"/>
<dbReference type="Pfam" id="PF00005">
    <property type="entry name" value="ABC_tran"/>
    <property type="match status" value="2"/>
</dbReference>
<feature type="transmembrane region" description="Helical" evidence="9">
    <location>
        <begin position="491"/>
        <end position="515"/>
    </location>
</feature>
<evidence type="ECO:0000313" key="13">
    <source>
        <dbReference type="Proteomes" id="UP000315783"/>
    </source>
</evidence>
<dbReference type="InterPro" id="IPR027417">
    <property type="entry name" value="P-loop_NTPase"/>
</dbReference>
<dbReference type="CDD" id="cd18580">
    <property type="entry name" value="ABC_6TM_ABCC_D2"/>
    <property type="match status" value="1"/>
</dbReference>
<organism evidence="12 13">
    <name type="scientific">Cordyceps javanica</name>
    <dbReference type="NCBI Taxonomy" id="43265"/>
    <lineage>
        <taxon>Eukaryota</taxon>
        <taxon>Fungi</taxon>
        <taxon>Dikarya</taxon>
        <taxon>Ascomycota</taxon>
        <taxon>Pezizomycotina</taxon>
        <taxon>Sordariomycetes</taxon>
        <taxon>Hypocreomycetidae</taxon>
        <taxon>Hypocreales</taxon>
        <taxon>Cordycipitaceae</taxon>
        <taxon>Cordyceps</taxon>
    </lineage>
</organism>
<dbReference type="PROSITE" id="PS50929">
    <property type="entry name" value="ABC_TM1F"/>
    <property type="match status" value="2"/>
</dbReference>
<feature type="transmembrane region" description="Helical" evidence="9">
    <location>
        <begin position="870"/>
        <end position="889"/>
    </location>
</feature>
<comment type="caution">
    <text evidence="12">The sequence shown here is derived from an EMBL/GenBank/DDBJ whole genome shotgun (WGS) entry which is preliminary data.</text>
</comment>
<evidence type="ECO:0000256" key="3">
    <source>
        <dbReference type="ARBA" id="ARBA00022475"/>
    </source>
</evidence>
<dbReference type="PANTHER" id="PTHR24223:SF399">
    <property type="entry name" value="ABC TRANSPORTER ATNG"/>
    <property type="match status" value="1"/>
</dbReference>
<dbReference type="InterPro" id="IPR011527">
    <property type="entry name" value="ABC1_TM_dom"/>
</dbReference>
<reference evidence="12 13" key="1">
    <citation type="journal article" date="2019" name="Appl. Microbiol. Biotechnol.">
        <title>Genome sequence of Isaria javanica and comparative genome analysis insights into family S53 peptidase evolution in fungal entomopathogens.</title>
        <authorList>
            <person name="Lin R."/>
            <person name="Zhang X."/>
            <person name="Xin B."/>
            <person name="Zou M."/>
            <person name="Gao Y."/>
            <person name="Qin F."/>
            <person name="Hu Q."/>
            <person name="Xie B."/>
            <person name="Cheng X."/>
        </authorList>
    </citation>
    <scope>NUCLEOTIDE SEQUENCE [LARGE SCALE GENOMIC DNA]</scope>
    <source>
        <strain evidence="12 13">IJ1G</strain>
    </source>
</reference>
<feature type="transmembrane region" description="Helical" evidence="9">
    <location>
        <begin position="395"/>
        <end position="428"/>
    </location>
</feature>
<feature type="domain" description="ABC transmembrane type-1" evidence="11">
    <location>
        <begin position="877"/>
        <end position="1145"/>
    </location>
</feature>
<dbReference type="Proteomes" id="UP000315783">
    <property type="component" value="Unassembled WGS sequence"/>
</dbReference>